<proteinExistence type="predicted"/>
<dbReference type="STRING" id="634430.SAMN04488241_101220"/>
<dbReference type="AlphaFoldDB" id="A0A1I5PTJ8"/>
<dbReference type="RefSeq" id="WP_245738989.1">
    <property type="nucleotide sequence ID" value="NZ_FOXP01000001.1"/>
</dbReference>
<evidence type="ECO:0000313" key="2">
    <source>
        <dbReference type="Proteomes" id="UP000199586"/>
    </source>
</evidence>
<name>A0A1I5PTJ8_9SPHN</name>
<protein>
    <submittedName>
        <fullName evidence="1">Uncharacterized protein</fullName>
    </submittedName>
</protein>
<sequence>MNTAQQDGHHGPHDMVEALVAADGSARHPHVRRLLEPRAPRRDLADALHALCAVHGHHPGMIDAALTHCAQPDACEWLGDLAASFAAERTVLAQLIAAAGPLPSTPGQAESEQALAGVRHALEMLAHSDRGGCATGAAAALAADWHAIRDVIARAADSFGIELSDHAAVPPARTIAALTMLGANPPAERAMGFGARQLLAQHRGLWDLLEARASARS</sequence>
<dbReference type="Pfam" id="PF22391">
    <property type="entry name" value="DUF6975"/>
    <property type="match status" value="1"/>
</dbReference>
<dbReference type="InterPro" id="IPR054248">
    <property type="entry name" value="DUF6975"/>
</dbReference>
<dbReference type="EMBL" id="FOXP01000001">
    <property type="protein sequence ID" value="SFP37375.1"/>
    <property type="molecule type" value="Genomic_DNA"/>
</dbReference>
<evidence type="ECO:0000313" key="1">
    <source>
        <dbReference type="EMBL" id="SFP37375.1"/>
    </source>
</evidence>
<gene>
    <name evidence="1" type="ORF">SAMN04488241_101220</name>
</gene>
<keyword evidence="2" id="KW-1185">Reference proteome</keyword>
<dbReference type="Proteomes" id="UP000199586">
    <property type="component" value="Unassembled WGS sequence"/>
</dbReference>
<organism evidence="1 2">
    <name type="scientific">Sphingomonas rubra</name>
    <dbReference type="NCBI Taxonomy" id="634430"/>
    <lineage>
        <taxon>Bacteria</taxon>
        <taxon>Pseudomonadati</taxon>
        <taxon>Pseudomonadota</taxon>
        <taxon>Alphaproteobacteria</taxon>
        <taxon>Sphingomonadales</taxon>
        <taxon>Sphingomonadaceae</taxon>
        <taxon>Sphingomonas</taxon>
    </lineage>
</organism>
<reference evidence="2" key="1">
    <citation type="submission" date="2016-10" db="EMBL/GenBank/DDBJ databases">
        <authorList>
            <person name="Varghese N."/>
            <person name="Submissions S."/>
        </authorList>
    </citation>
    <scope>NUCLEOTIDE SEQUENCE [LARGE SCALE GENOMIC DNA]</scope>
    <source>
        <strain evidence="2">CGMCC 1.9113</strain>
    </source>
</reference>
<accession>A0A1I5PTJ8</accession>